<keyword evidence="4" id="KW-1185">Reference proteome</keyword>
<dbReference type="Proteomes" id="UP000204221">
    <property type="component" value="Chromosome"/>
</dbReference>
<evidence type="ECO:0000256" key="2">
    <source>
        <dbReference type="SAM" id="Phobius"/>
    </source>
</evidence>
<dbReference type="Pfam" id="PF10067">
    <property type="entry name" value="DUF2306"/>
    <property type="match status" value="1"/>
</dbReference>
<feature type="transmembrane region" description="Helical" evidence="2">
    <location>
        <begin position="39"/>
        <end position="58"/>
    </location>
</feature>
<feature type="transmembrane region" description="Helical" evidence="2">
    <location>
        <begin position="78"/>
        <end position="103"/>
    </location>
</feature>
<proteinExistence type="predicted"/>
<keyword evidence="2" id="KW-0812">Transmembrane</keyword>
<feature type="transmembrane region" description="Helical" evidence="2">
    <location>
        <begin position="142"/>
        <end position="161"/>
    </location>
</feature>
<keyword evidence="2" id="KW-1133">Transmembrane helix</keyword>
<reference evidence="3 4" key="1">
    <citation type="submission" date="2017-07" db="EMBL/GenBank/DDBJ databases">
        <title>Complete genome sequence of Actinoalloteichus hoggarensis DSM 45943, type strain of Actinoalloteichus hoggarensis.</title>
        <authorList>
            <person name="Ruckert C."/>
            <person name="Nouioui I."/>
            <person name="Willmese J."/>
            <person name="van Wezel G."/>
            <person name="Klenk H.-P."/>
            <person name="Kalinowski J."/>
            <person name="Zotchev S.B."/>
        </authorList>
    </citation>
    <scope>NUCLEOTIDE SEQUENCE [LARGE SCALE GENOMIC DNA]</scope>
    <source>
        <strain evidence="3 4">DSM 45943</strain>
    </source>
</reference>
<organism evidence="3 4">
    <name type="scientific">Actinoalloteichus hoggarensis</name>
    <dbReference type="NCBI Taxonomy" id="1470176"/>
    <lineage>
        <taxon>Bacteria</taxon>
        <taxon>Bacillati</taxon>
        <taxon>Actinomycetota</taxon>
        <taxon>Actinomycetes</taxon>
        <taxon>Pseudonocardiales</taxon>
        <taxon>Pseudonocardiaceae</taxon>
        <taxon>Actinoalloteichus</taxon>
    </lineage>
</organism>
<dbReference type="EMBL" id="CP022521">
    <property type="protein sequence ID" value="ASO20920.1"/>
    <property type="molecule type" value="Genomic_DNA"/>
</dbReference>
<feature type="region of interest" description="Disordered" evidence="1">
    <location>
        <begin position="1"/>
        <end position="23"/>
    </location>
</feature>
<keyword evidence="2" id="KW-0472">Membrane</keyword>
<evidence type="ECO:0000313" key="4">
    <source>
        <dbReference type="Proteomes" id="UP000204221"/>
    </source>
</evidence>
<evidence type="ECO:0000256" key="1">
    <source>
        <dbReference type="SAM" id="MobiDB-lite"/>
    </source>
</evidence>
<feature type="transmembrane region" description="Helical" evidence="2">
    <location>
        <begin position="205"/>
        <end position="228"/>
    </location>
</feature>
<protein>
    <submittedName>
        <fullName evidence="3">Uncharacterized protein</fullName>
    </submittedName>
</protein>
<accession>A0A221W4U4</accession>
<dbReference type="InterPro" id="IPR018750">
    <property type="entry name" value="DUF2306_membrane"/>
</dbReference>
<feature type="transmembrane region" description="Helical" evidence="2">
    <location>
        <begin position="173"/>
        <end position="199"/>
    </location>
</feature>
<name>A0A221W4U4_9PSEU</name>
<gene>
    <name evidence="3" type="ORF">AHOG_16470</name>
</gene>
<sequence>MTQHEERTGASSGGSPAMGSREVAAGGTASRPRWWRRPWVVPLVVVVLAFLAIAWPPYLTLDPARSLIVIREDSAVHYPLLVSHIVFGTVALVTVCLQLWPALRRRRPAVHRWSGRLYVFAGALPSAVIAMVITPLSPAPSVGTTLGGVFWLVTTTMGFIRARQRRYRQHRRWMLFSFAFAINIVWGRVFMIVLTMFGIDDPAVFAQIGLTAPWLGWVINVFLVQWWLNRTERREAAPQRPVESS</sequence>
<dbReference type="RefSeq" id="WP_211290419.1">
    <property type="nucleotide sequence ID" value="NZ_CP022521.1"/>
</dbReference>
<dbReference type="AlphaFoldDB" id="A0A221W4U4"/>
<feature type="transmembrane region" description="Helical" evidence="2">
    <location>
        <begin position="115"/>
        <end position="136"/>
    </location>
</feature>
<evidence type="ECO:0000313" key="3">
    <source>
        <dbReference type="EMBL" id="ASO20920.1"/>
    </source>
</evidence>
<feature type="compositionally biased region" description="Low complexity" evidence="1">
    <location>
        <begin position="9"/>
        <end position="20"/>
    </location>
</feature>
<dbReference type="KEGG" id="ahg:AHOG_16470"/>